<dbReference type="AlphaFoldDB" id="A0A246J8D8"/>
<gene>
    <name evidence="1" type="ORF">CDN99_15165</name>
</gene>
<dbReference type="Proteomes" id="UP000197468">
    <property type="component" value="Unassembled WGS sequence"/>
</dbReference>
<protein>
    <submittedName>
        <fullName evidence="1">Uncharacterized protein</fullName>
    </submittedName>
</protein>
<dbReference type="EMBL" id="NIOF01000006">
    <property type="protein sequence ID" value="OWQ88816.1"/>
    <property type="molecule type" value="Genomic_DNA"/>
</dbReference>
<evidence type="ECO:0000313" key="1">
    <source>
        <dbReference type="EMBL" id="OWQ88816.1"/>
    </source>
</evidence>
<name>A0A246J8D8_9BURK</name>
<comment type="caution">
    <text evidence="1">The sequence shown here is derived from an EMBL/GenBank/DDBJ whole genome shotgun (WGS) entry which is preliminary data.</text>
</comment>
<sequence>MLSLWQHVETSTALLLRLRELISIDRVVEGPGTPDWPWRLSIVQRANPQPGIQTWREQLVKAGLQREPDVCVPLRIEQPRHQAMLFNTDGGLRERMD</sequence>
<accession>A0A246J8D8</accession>
<organism evidence="1 2">
    <name type="scientific">Roseateles aquatilis</name>
    <dbReference type="NCBI Taxonomy" id="431061"/>
    <lineage>
        <taxon>Bacteria</taxon>
        <taxon>Pseudomonadati</taxon>
        <taxon>Pseudomonadota</taxon>
        <taxon>Betaproteobacteria</taxon>
        <taxon>Burkholderiales</taxon>
        <taxon>Sphaerotilaceae</taxon>
        <taxon>Roseateles</taxon>
    </lineage>
</organism>
<proteinExistence type="predicted"/>
<reference evidence="1 2" key="1">
    <citation type="journal article" date="2008" name="Int. J. Syst. Evol. Microbiol.">
        <title>Description of Roseateles aquatilis sp. nov. and Roseateles terrae sp. nov., in the class Betaproteobacteria, and emended description of the genus Roseateles.</title>
        <authorList>
            <person name="Gomila M."/>
            <person name="Bowien B."/>
            <person name="Falsen E."/>
            <person name="Moore E.R."/>
            <person name="Lalucat J."/>
        </authorList>
    </citation>
    <scope>NUCLEOTIDE SEQUENCE [LARGE SCALE GENOMIC DNA]</scope>
    <source>
        <strain evidence="1 2">CCUG 48205</strain>
    </source>
</reference>
<keyword evidence="2" id="KW-1185">Reference proteome</keyword>
<evidence type="ECO:0000313" key="2">
    <source>
        <dbReference type="Proteomes" id="UP000197468"/>
    </source>
</evidence>